<dbReference type="Proteomes" id="UP000799438">
    <property type="component" value="Unassembled WGS sequence"/>
</dbReference>
<feature type="chain" id="PRO_5025505105" description="DUF7707 domain-containing protein" evidence="2">
    <location>
        <begin position="18"/>
        <end position="193"/>
    </location>
</feature>
<dbReference type="PANTHER" id="PTHR38118">
    <property type="entry name" value="ANCHORED CELL WALL PROTEIN 11-RELATED"/>
    <property type="match status" value="1"/>
</dbReference>
<proteinExistence type="predicted"/>
<accession>A0A6A6BCB1</accession>
<dbReference type="InterPro" id="IPR056124">
    <property type="entry name" value="DUF7707"/>
</dbReference>
<feature type="signal peptide" evidence="2">
    <location>
        <begin position="1"/>
        <end position="17"/>
    </location>
</feature>
<evidence type="ECO:0000313" key="5">
    <source>
        <dbReference type="Proteomes" id="UP000799438"/>
    </source>
</evidence>
<dbReference type="RefSeq" id="XP_033397482.1">
    <property type="nucleotide sequence ID" value="XM_033543196.1"/>
</dbReference>
<evidence type="ECO:0000259" key="3">
    <source>
        <dbReference type="Pfam" id="PF24808"/>
    </source>
</evidence>
<dbReference type="EMBL" id="ML995486">
    <property type="protein sequence ID" value="KAF2141770.1"/>
    <property type="molecule type" value="Genomic_DNA"/>
</dbReference>
<feature type="domain" description="DUF7707" evidence="3">
    <location>
        <begin position="29"/>
        <end position="125"/>
    </location>
</feature>
<dbReference type="AlphaFoldDB" id="A0A6A6BCB1"/>
<organism evidence="4 5">
    <name type="scientific">Aplosporella prunicola CBS 121167</name>
    <dbReference type="NCBI Taxonomy" id="1176127"/>
    <lineage>
        <taxon>Eukaryota</taxon>
        <taxon>Fungi</taxon>
        <taxon>Dikarya</taxon>
        <taxon>Ascomycota</taxon>
        <taxon>Pezizomycotina</taxon>
        <taxon>Dothideomycetes</taxon>
        <taxon>Dothideomycetes incertae sedis</taxon>
        <taxon>Botryosphaeriales</taxon>
        <taxon>Aplosporellaceae</taxon>
        <taxon>Aplosporella</taxon>
    </lineage>
</organism>
<keyword evidence="5" id="KW-1185">Reference proteome</keyword>
<protein>
    <recommendedName>
        <fullName evidence="3">DUF7707 domain-containing protein</fullName>
    </recommendedName>
</protein>
<evidence type="ECO:0000256" key="2">
    <source>
        <dbReference type="SAM" id="SignalP"/>
    </source>
</evidence>
<dbReference type="OrthoDB" id="2121879at2759"/>
<evidence type="ECO:0000256" key="1">
    <source>
        <dbReference type="SAM" id="MobiDB-lite"/>
    </source>
</evidence>
<keyword evidence="2" id="KW-0732">Signal</keyword>
<dbReference type="GeneID" id="54300693"/>
<reference evidence="4" key="1">
    <citation type="journal article" date="2020" name="Stud. Mycol.">
        <title>101 Dothideomycetes genomes: a test case for predicting lifestyles and emergence of pathogens.</title>
        <authorList>
            <person name="Haridas S."/>
            <person name="Albert R."/>
            <person name="Binder M."/>
            <person name="Bloem J."/>
            <person name="Labutti K."/>
            <person name="Salamov A."/>
            <person name="Andreopoulos B."/>
            <person name="Baker S."/>
            <person name="Barry K."/>
            <person name="Bills G."/>
            <person name="Bluhm B."/>
            <person name="Cannon C."/>
            <person name="Castanera R."/>
            <person name="Culley D."/>
            <person name="Daum C."/>
            <person name="Ezra D."/>
            <person name="Gonzalez J."/>
            <person name="Henrissat B."/>
            <person name="Kuo A."/>
            <person name="Liang C."/>
            <person name="Lipzen A."/>
            <person name="Lutzoni F."/>
            <person name="Magnuson J."/>
            <person name="Mondo S."/>
            <person name="Nolan M."/>
            <person name="Ohm R."/>
            <person name="Pangilinan J."/>
            <person name="Park H.-J."/>
            <person name="Ramirez L."/>
            <person name="Alfaro M."/>
            <person name="Sun H."/>
            <person name="Tritt A."/>
            <person name="Yoshinaga Y."/>
            <person name="Zwiers L.-H."/>
            <person name="Turgeon B."/>
            <person name="Goodwin S."/>
            <person name="Spatafora J."/>
            <person name="Crous P."/>
            <person name="Grigoriev I."/>
        </authorList>
    </citation>
    <scope>NUCLEOTIDE SEQUENCE</scope>
    <source>
        <strain evidence="4">CBS 121167</strain>
    </source>
</reference>
<dbReference type="Pfam" id="PF24808">
    <property type="entry name" value="DUF7707"/>
    <property type="match status" value="1"/>
</dbReference>
<evidence type="ECO:0000313" key="4">
    <source>
        <dbReference type="EMBL" id="KAF2141770.1"/>
    </source>
</evidence>
<feature type="region of interest" description="Disordered" evidence="1">
    <location>
        <begin position="132"/>
        <end position="155"/>
    </location>
</feature>
<dbReference type="PANTHER" id="PTHR38118:SF3">
    <property type="entry name" value="ANCHORED CELL WALL PROTEIN 11"/>
    <property type="match status" value="1"/>
</dbReference>
<name>A0A6A6BCB1_9PEZI</name>
<sequence length="193" mass="19477">MRFSTIFAVAFAGLAAAQTSTGSASPQTTVPASSVPDATRATWCRTQQQTCPQLCGGDMVSNTCNSETLEYNCTCNNVPKLNVSDFQQTLPSLECEFAKAQCVTDHPDDADGQKVCQSVTCGNKKVSSQAQASSSSAAASSTTSGSSSSSNTASASSASASATESGNAAVNLAMNYGSSALVAGGFALFGFAL</sequence>
<gene>
    <name evidence="4" type="ORF">K452DRAFT_308836</name>
</gene>